<name>A0A0F7L6N1_9VIRU</name>
<sequence>MRSGPSSRTTNPGRADALISLGVRQGGKLPPRVSSLRGLLPPSLRGRMPPSPRGQTTPDKKHKMKHN</sequence>
<evidence type="ECO:0000313" key="2">
    <source>
        <dbReference type="EMBL" id="AKH48209.1"/>
    </source>
</evidence>
<evidence type="ECO:0000256" key="1">
    <source>
        <dbReference type="SAM" id="MobiDB-lite"/>
    </source>
</evidence>
<protein>
    <submittedName>
        <fullName evidence="2">Uncharacterized protein</fullName>
    </submittedName>
</protein>
<feature type="compositionally biased region" description="Low complexity" evidence="1">
    <location>
        <begin position="29"/>
        <end position="48"/>
    </location>
</feature>
<organism evidence="2">
    <name type="scientific">uncultured marine virus</name>
    <dbReference type="NCBI Taxonomy" id="186617"/>
    <lineage>
        <taxon>Viruses</taxon>
        <taxon>environmental samples</taxon>
    </lineage>
</organism>
<proteinExistence type="predicted"/>
<reference evidence="2" key="2">
    <citation type="submission" date="2015-03" db="EMBL/GenBank/DDBJ databases">
        <authorList>
            <person name="Chow C.-E.T."/>
            <person name="Winget D.M."/>
            <person name="White R.A.III."/>
            <person name="Hallam S.J."/>
            <person name="Suttle C.A."/>
        </authorList>
    </citation>
    <scope>NUCLEOTIDE SEQUENCE</scope>
    <source>
        <strain evidence="2">Oxic1_6</strain>
    </source>
</reference>
<dbReference type="EMBL" id="KR029601">
    <property type="protein sequence ID" value="AKH48209.1"/>
    <property type="molecule type" value="Genomic_DNA"/>
</dbReference>
<feature type="region of interest" description="Disordered" evidence="1">
    <location>
        <begin position="22"/>
        <end position="67"/>
    </location>
</feature>
<accession>A0A0F7L6N1</accession>
<reference evidence="2" key="1">
    <citation type="journal article" date="2015" name="Front. Microbiol.">
        <title>Combining genomic sequencing methods to explore viral diversity and reveal potential virus-host interactions.</title>
        <authorList>
            <person name="Chow C.E."/>
            <person name="Winget D.M."/>
            <person name="White R.A.III."/>
            <person name="Hallam S.J."/>
            <person name="Suttle C.A."/>
        </authorList>
    </citation>
    <scope>NUCLEOTIDE SEQUENCE</scope>
    <source>
        <strain evidence="2">Oxic1_6</strain>
    </source>
</reference>